<dbReference type="GO" id="GO:0008982">
    <property type="term" value="F:protein-N(PI)-phosphohistidine-sugar phosphotransferase activity"/>
    <property type="evidence" value="ECO:0007669"/>
    <property type="project" value="InterPro"/>
</dbReference>
<keyword evidence="3" id="KW-0677">Repeat</keyword>
<evidence type="ECO:0000313" key="7">
    <source>
        <dbReference type="EMBL" id="PTI30482.1"/>
    </source>
</evidence>
<evidence type="ECO:0000259" key="5">
    <source>
        <dbReference type="PROSITE" id="PS51099"/>
    </source>
</evidence>
<dbReference type="GO" id="GO:0006355">
    <property type="term" value="P:regulation of DNA-templated transcription"/>
    <property type="evidence" value="ECO:0007669"/>
    <property type="project" value="InterPro"/>
</dbReference>
<dbReference type="AlphaFoldDB" id="A0A2T4PVK1"/>
<dbReference type="Gene3D" id="1.10.1790.10">
    <property type="entry name" value="PRD domain"/>
    <property type="match status" value="2"/>
</dbReference>
<keyword evidence="7" id="KW-0813">Transport</keyword>
<dbReference type="InterPro" id="IPR016152">
    <property type="entry name" value="PTrfase/Anion_transptr"/>
</dbReference>
<evidence type="ECO:0000313" key="8">
    <source>
        <dbReference type="Proteomes" id="UP000241209"/>
    </source>
</evidence>
<dbReference type="Pfam" id="PF08279">
    <property type="entry name" value="HTH_11"/>
    <property type="match status" value="2"/>
</dbReference>
<dbReference type="STRING" id="1167632.GCA_000286335_02342"/>
<dbReference type="Pfam" id="PF00874">
    <property type="entry name" value="PRD"/>
    <property type="match status" value="2"/>
</dbReference>
<dbReference type="SUPFAM" id="SSF63520">
    <property type="entry name" value="PTS-regulatory domain, PRD"/>
    <property type="match status" value="2"/>
</dbReference>
<dbReference type="CDD" id="cd05568">
    <property type="entry name" value="PTS_IIB_bgl_like"/>
    <property type="match status" value="1"/>
</dbReference>
<dbReference type="SUPFAM" id="SSF55804">
    <property type="entry name" value="Phoshotransferase/anion transport protein"/>
    <property type="match status" value="1"/>
</dbReference>
<dbReference type="InterPro" id="IPR011608">
    <property type="entry name" value="PRD"/>
</dbReference>
<evidence type="ECO:0000256" key="3">
    <source>
        <dbReference type="ARBA" id="ARBA00022737"/>
    </source>
</evidence>
<dbReference type="InterPro" id="IPR036095">
    <property type="entry name" value="PTS_EIIB-like_sf"/>
</dbReference>
<dbReference type="CDD" id="cd00211">
    <property type="entry name" value="PTS_IIA_fru"/>
    <property type="match status" value="1"/>
</dbReference>
<dbReference type="InterPro" id="IPR002178">
    <property type="entry name" value="PTS_EIIA_type-2_dom"/>
</dbReference>
<dbReference type="Gene3D" id="3.40.930.10">
    <property type="entry name" value="Mannitol-specific EII, Chain A"/>
    <property type="match status" value="1"/>
</dbReference>
<feature type="domain" description="PTS EIIA type-2" evidence="4">
    <location>
        <begin position="498"/>
        <end position="640"/>
    </location>
</feature>
<dbReference type="PANTHER" id="PTHR30185">
    <property type="entry name" value="CRYPTIC BETA-GLUCOSIDE BGL OPERON ANTITERMINATOR"/>
    <property type="match status" value="1"/>
</dbReference>
<feature type="domain" description="PRD" evidence="6">
    <location>
        <begin position="176"/>
        <end position="281"/>
    </location>
</feature>
<dbReference type="Pfam" id="PF00359">
    <property type="entry name" value="PTS_EIIA_2"/>
    <property type="match status" value="1"/>
</dbReference>
<dbReference type="PROSITE" id="PS51372">
    <property type="entry name" value="PRD_2"/>
    <property type="match status" value="2"/>
</dbReference>
<dbReference type="PANTHER" id="PTHR30185:SF12">
    <property type="entry name" value="TRANSCRIPTIONAL REGULATOR MANR"/>
    <property type="match status" value="1"/>
</dbReference>
<dbReference type="InterPro" id="IPR036388">
    <property type="entry name" value="WH-like_DNA-bd_sf"/>
</dbReference>
<dbReference type="InterPro" id="IPR013196">
    <property type="entry name" value="HTH_11"/>
</dbReference>
<dbReference type="GO" id="GO:0009401">
    <property type="term" value="P:phosphoenolpyruvate-dependent sugar phosphotransferase system"/>
    <property type="evidence" value="ECO:0007669"/>
    <property type="project" value="InterPro"/>
</dbReference>
<dbReference type="SUPFAM" id="SSF46785">
    <property type="entry name" value="Winged helix' DNA-binding domain"/>
    <property type="match status" value="2"/>
</dbReference>
<evidence type="ECO:0000256" key="2">
    <source>
        <dbReference type="ARBA" id="ARBA00022679"/>
    </source>
</evidence>
<dbReference type="Proteomes" id="UP000241209">
    <property type="component" value="Unassembled WGS sequence"/>
</dbReference>
<feature type="domain" description="PTS EIIB type-2" evidence="5">
    <location>
        <begin position="395"/>
        <end position="486"/>
    </location>
</feature>
<evidence type="ECO:0000259" key="6">
    <source>
        <dbReference type="PROSITE" id="PS51372"/>
    </source>
</evidence>
<dbReference type="InterPro" id="IPR013011">
    <property type="entry name" value="PTS_EIIB_2"/>
</dbReference>
<evidence type="ECO:0000259" key="4">
    <source>
        <dbReference type="PROSITE" id="PS51094"/>
    </source>
</evidence>
<keyword evidence="7" id="KW-0762">Sugar transport</keyword>
<sequence>MLSKRQRNILSYLSSEKDFVTISELASLFQVTERTIQYDLEFIESFKSELNIDVERNKSLGVKLSQKENDNEVSNVELDIHYSKNERKEQIILRLFESSSPISSQSLADILNVSRRTVVDDLKSVQHWLEEYTLVLEYKKNKGFVIEGNEKYLREAYANVVNAYFRKSTAQIGIEIFSEDELEKIRRAVITTINDQDFQLVQVGIDGLIYHIIIAIHRAKKQFVFDIPDEEYERLSKTDAFNIAIQITAELEKVFNIAFPKSEAAFITLHLLGARVNKFHQEQTQQNLSNLASLFIQKVSAQIGMPLIHDHKLLTGLVTHLQPAIHRMSFDMTHSNPLKEEILKEYHELVLAIKQQVGILEEAYQVTFNEDEVAYLALHFASSIERLSNEEPTQIKVILLCGSGVGTSQLLKSRIENIYPELEILDAFSIYDISESFLKSHGVDYIISTVPVDGFSVPTIEVSPFLMKEDRSKINQMINDYRERYISSFKTVGPSLENVIPENHIQTHINVSNRDEAIKKSVQTLVDVGHVNEQYGDEIIDHLDKFGPYMVIGPHIALLHSNFENVNVPVSMSIAHFENGVEFGHDRFDPVKVVVILATSQPQIHLNALGQLSRIIMNEEHRNELIAGQKETILQLIKTVSQNEEGV</sequence>
<gene>
    <name evidence="7" type="ORF">BU072_03495</name>
</gene>
<comment type="caution">
    <text evidence="7">The sequence shown here is derived from an EMBL/GenBank/DDBJ whole genome shotgun (WGS) entry which is preliminary data.</text>
</comment>
<feature type="domain" description="PRD" evidence="6">
    <location>
        <begin position="283"/>
        <end position="390"/>
    </location>
</feature>
<dbReference type="PROSITE" id="PS51099">
    <property type="entry name" value="PTS_EIIB_TYPE_2"/>
    <property type="match status" value="1"/>
</dbReference>
<accession>A0A2T4PVK1</accession>
<dbReference type="InterPro" id="IPR050661">
    <property type="entry name" value="BglG_antiterminators"/>
</dbReference>
<comment type="subunit">
    <text evidence="1">Homodimer or homotrimer. Seems to be a monomer when not phosphorylated.</text>
</comment>
<dbReference type="InterPro" id="IPR036390">
    <property type="entry name" value="WH_DNA-bd_sf"/>
</dbReference>
<dbReference type="EMBL" id="PZFK01000005">
    <property type="protein sequence ID" value="PTI30482.1"/>
    <property type="molecule type" value="Genomic_DNA"/>
</dbReference>
<dbReference type="Gene3D" id="1.10.10.10">
    <property type="entry name" value="Winged helix-like DNA-binding domain superfamily/Winged helix DNA-binding domain"/>
    <property type="match status" value="2"/>
</dbReference>
<proteinExistence type="predicted"/>
<dbReference type="Gene3D" id="3.40.50.2300">
    <property type="match status" value="1"/>
</dbReference>
<dbReference type="RefSeq" id="WP_107556761.1">
    <property type="nucleotide sequence ID" value="NZ_JAGEVQ010000038.1"/>
</dbReference>
<dbReference type="SUPFAM" id="SSF52794">
    <property type="entry name" value="PTS system IIB component-like"/>
    <property type="match status" value="1"/>
</dbReference>
<evidence type="ECO:0000256" key="1">
    <source>
        <dbReference type="ARBA" id="ARBA00011798"/>
    </source>
</evidence>
<dbReference type="PROSITE" id="PS51094">
    <property type="entry name" value="PTS_EIIA_TYPE_2"/>
    <property type="match status" value="1"/>
</dbReference>
<keyword evidence="2" id="KW-0808">Transferase</keyword>
<organism evidence="7 8">
    <name type="scientific">Mammaliicoccus vitulinus</name>
    <dbReference type="NCBI Taxonomy" id="71237"/>
    <lineage>
        <taxon>Bacteria</taxon>
        <taxon>Bacillati</taxon>
        <taxon>Bacillota</taxon>
        <taxon>Bacilli</taxon>
        <taxon>Bacillales</taxon>
        <taxon>Staphylococcaceae</taxon>
        <taxon>Mammaliicoccus</taxon>
    </lineage>
</organism>
<dbReference type="InterPro" id="IPR036634">
    <property type="entry name" value="PRD_sf"/>
</dbReference>
<name>A0A2T4PVK1_9STAP</name>
<reference evidence="7 8" key="1">
    <citation type="journal article" date="2016" name="Front. Microbiol.">
        <title>Comprehensive Phylogenetic Analysis of Bovine Non-aureus Staphylococci Species Based on Whole-Genome Sequencing.</title>
        <authorList>
            <person name="Naushad S."/>
            <person name="Barkema H.W."/>
            <person name="Luby C."/>
            <person name="Condas L.A."/>
            <person name="Nobrega D.B."/>
            <person name="Carson D.A."/>
            <person name="De Buck J."/>
        </authorList>
    </citation>
    <scope>NUCLEOTIDE SEQUENCE [LARGE SCALE GENOMIC DNA]</scope>
    <source>
        <strain evidence="7 8">SNUC 2204</strain>
    </source>
</reference>
<protein>
    <submittedName>
        <fullName evidence="7">PTS sugar transporter subunit IIA</fullName>
    </submittedName>
</protein>